<dbReference type="STRING" id="519441.Smon_1199"/>
<dbReference type="AlphaFoldDB" id="D1AV94"/>
<evidence type="ECO:0000313" key="1">
    <source>
        <dbReference type="EMBL" id="ACZ01654.1"/>
    </source>
</evidence>
<sequence length="66" mass="7808">MKKYNVGNISKILQISRKHFEILCLSGNLDFVYVIKKGENGKKRNVFVFNPLKTEEYIQNYIKKVK</sequence>
<dbReference type="GeneID" id="29672890"/>
<keyword evidence="2" id="KW-1185">Reference proteome</keyword>
<accession>D1AV94</accession>
<protein>
    <submittedName>
        <fullName evidence="1">Uncharacterized protein</fullName>
    </submittedName>
</protein>
<dbReference type="Proteomes" id="UP000002072">
    <property type="component" value="Chromosome"/>
</dbReference>
<dbReference type="OrthoDB" id="9991867at2"/>
<gene>
    <name evidence="1" type="ordered locus">Smon_1199</name>
</gene>
<organism evidence="1 2">
    <name type="scientific">Streptobacillus moniliformis (strain ATCC 14647 / DSM 12112 / NCTC 10651 / 9901)</name>
    <dbReference type="NCBI Taxonomy" id="519441"/>
    <lineage>
        <taxon>Bacteria</taxon>
        <taxon>Fusobacteriati</taxon>
        <taxon>Fusobacteriota</taxon>
        <taxon>Fusobacteriia</taxon>
        <taxon>Fusobacteriales</taxon>
        <taxon>Leptotrichiaceae</taxon>
        <taxon>Streptobacillus</taxon>
    </lineage>
</organism>
<dbReference type="RefSeq" id="WP_012859201.1">
    <property type="nucleotide sequence ID" value="NC_013515.1"/>
</dbReference>
<proteinExistence type="predicted"/>
<reference evidence="1 2" key="1">
    <citation type="journal article" date="2009" name="Stand. Genomic Sci.">
        <title>Complete genome sequence of Streptobacillus moniliformis type strain (9901T).</title>
        <authorList>
            <person name="Nolan M."/>
            <person name="Gronow S."/>
            <person name="Lapidus A."/>
            <person name="Ivanova N."/>
            <person name="Copeland A."/>
            <person name="Lucas S."/>
            <person name="Del Rio T.G."/>
            <person name="Chen F."/>
            <person name="Tice H."/>
            <person name="Pitluck S."/>
            <person name="Cheng J.F."/>
            <person name="Sims D."/>
            <person name="Meincke L."/>
            <person name="Bruce D."/>
            <person name="Goodwin L."/>
            <person name="Brettin T."/>
            <person name="Han C."/>
            <person name="Detter J.C."/>
            <person name="Ovchinikova G."/>
            <person name="Pati A."/>
            <person name="Mavromatis K."/>
            <person name="Mikhailova N."/>
            <person name="Chen A."/>
            <person name="Palaniappan K."/>
            <person name="Land M."/>
            <person name="Hauser L."/>
            <person name="Chang Y.J."/>
            <person name="Jeffries C.D."/>
            <person name="Rohde M."/>
            <person name="Sproer C."/>
            <person name="Goker M."/>
            <person name="Bristow J."/>
            <person name="Eisen J.A."/>
            <person name="Markowitz V."/>
            <person name="Hugenholtz P."/>
            <person name="Kyrpides N.C."/>
            <person name="Klenk H.P."/>
            <person name="Chain P."/>
        </authorList>
    </citation>
    <scope>NUCLEOTIDE SEQUENCE [LARGE SCALE GENOMIC DNA]</scope>
    <source>
        <strain evidence="2">ATCC 14647 / DSM 12112 / NCTC 10651 / 9901</strain>
    </source>
</reference>
<evidence type="ECO:0000313" key="2">
    <source>
        <dbReference type="Proteomes" id="UP000002072"/>
    </source>
</evidence>
<name>D1AV94_STRM9</name>
<dbReference type="EMBL" id="CP001779">
    <property type="protein sequence ID" value="ACZ01654.1"/>
    <property type="molecule type" value="Genomic_DNA"/>
</dbReference>
<dbReference type="KEGG" id="smf:Smon_1199"/>
<dbReference type="HOGENOM" id="CLU_2829435_0_0_0"/>